<reference evidence="1 2" key="1">
    <citation type="submission" date="2021-01" db="EMBL/GenBank/DDBJ databases">
        <title>Aequorivita sp. strain KX20305, a bacterium isolated from the sediment collected at a cold seep field in South China Sea.</title>
        <authorList>
            <person name="Zhang H."/>
            <person name="Li C."/>
        </authorList>
    </citation>
    <scope>NUCLEOTIDE SEQUENCE [LARGE SCALE GENOMIC DNA]</scope>
    <source>
        <strain evidence="1 2">KX20305</strain>
    </source>
</reference>
<dbReference type="EMBL" id="CP068439">
    <property type="protein sequence ID" value="QQX77084.1"/>
    <property type="molecule type" value="Genomic_DNA"/>
</dbReference>
<dbReference type="Proteomes" id="UP000629420">
    <property type="component" value="Chromosome"/>
</dbReference>
<organism evidence="1 2">
    <name type="scientific">Aequorivita iocasae</name>
    <dbReference type="NCBI Taxonomy" id="2803865"/>
    <lineage>
        <taxon>Bacteria</taxon>
        <taxon>Pseudomonadati</taxon>
        <taxon>Bacteroidota</taxon>
        <taxon>Flavobacteriia</taxon>
        <taxon>Flavobacteriales</taxon>
        <taxon>Flavobacteriaceae</taxon>
        <taxon>Aequorivita</taxon>
    </lineage>
</organism>
<dbReference type="Pfam" id="PF19459">
    <property type="entry name" value="DUF5996"/>
    <property type="match status" value="1"/>
</dbReference>
<evidence type="ECO:0000313" key="1">
    <source>
        <dbReference type="EMBL" id="QQX77084.1"/>
    </source>
</evidence>
<evidence type="ECO:0000313" key="2">
    <source>
        <dbReference type="Proteomes" id="UP000629420"/>
    </source>
</evidence>
<proteinExistence type="predicted"/>
<keyword evidence="2" id="KW-1185">Reference proteome</keyword>
<sequence length="308" mass="35668">MNSEKIPDLPFEKWNDTRLTLHIILQIIGKTRMASTARKNHWWNITLYVSPRGFTTSPIPVKNGGESVEITFDIPKRAVAITQSEEEEIVISLKENPTIADFYSEYLSKLKGTGLHFDFVKKPFDLEVKKPFSQITEYHHYDWDYIEKFWKIMKWNNSILQEFSGRFYGKSCPAHIYWHHLDLVVTRFSGKKLPPMDASARILEKDTYSHEQISFGFWAGDPNVREPMYYSYTYPSPNGIDEEILQPEGAKWQDSNGSPMALLSYETVKNSNNPRKAVLDFLESAYQAGAKRANWNIAELTVPDLDKL</sequence>
<protein>
    <submittedName>
        <fullName evidence="1">Uncharacterized protein</fullName>
    </submittedName>
</protein>
<accession>A0ABX7DSL9</accession>
<name>A0ABX7DSL9_9FLAO</name>
<dbReference type="InterPro" id="IPR046038">
    <property type="entry name" value="DUF5996"/>
</dbReference>
<dbReference type="RefSeq" id="WP_202336987.1">
    <property type="nucleotide sequence ID" value="NZ_CP068439.1"/>
</dbReference>
<gene>
    <name evidence="1" type="ORF">JK629_02070</name>
</gene>